<dbReference type="OrthoDB" id="7546256at2"/>
<organism evidence="8 9">
    <name type="scientific">Aureimonas flava</name>
    <dbReference type="NCBI Taxonomy" id="2320271"/>
    <lineage>
        <taxon>Bacteria</taxon>
        <taxon>Pseudomonadati</taxon>
        <taxon>Pseudomonadota</taxon>
        <taxon>Alphaproteobacteria</taxon>
        <taxon>Hyphomicrobiales</taxon>
        <taxon>Aurantimonadaceae</taxon>
        <taxon>Aureimonas</taxon>
    </lineage>
</organism>
<evidence type="ECO:0000256" key="1">
    <source>
        <dbReference type="ARBA" id="ARBA00004141"/>
    </source>
</evidence>
<keyword evidence="9" id="KW-1185">Reference proteome</keyword>
<protein>
    <submittedName>
        <fullName evidence="8">O-antigen ligase domain-containing protein</fullName>
    </submittedName>
</protein>
<feature type="transmembrane region" description="Helical" evidence="6">
    <location>
        <begin position="360"/>
        <end position="393"/>
    </location>
</feature>
<feature type="transmembrane region" description="Helical" evidence="6">
    <location>
        <begin position="54"/>
        <end position="70"/>
    </location>
</feature>
<feature type="transmembrane region" description="Helical" evidence="6">
    <location>
        <begin position="31"/>
        <end position="48"/>
    </location>
</feature>
<comment type="subcellular location">
    <subcellularLocation>
        <location evidence="1">Membrane</location>
        <topology evidence="1">Multi-pass membrane protein</topology>
    </subcellularLocation>
</comment>
<name>A0A3A1WFA3_9HYPH</name>
<dbReference type="GO" id="GO:0016020">
    <property type="term" value="C:membrane"/>
    <property type="evidence" value="ECO:0007669"/>
    <property type="project" value="UniProtKB-SubCell"/>
</dbReference>
<evidence type="ECO:0000313" key="8">
    <source>
        <dbReference type="EMBL" id="RIX98440.1"/>
    </source>
</evidence>
<dbReference type="GO" id="GO:0016874">
    <property type="term" value="F:ligase activity"/>
    <property type="evidence" value="ECO:0007669"/>
    <property type="project" value="UniProtKB-KW"/>
</dbReference>
<feature type="transmembrane region" description="Helical" evidence="6">
    <location>
        <begin position="101"/>
        <end position="120"/>
    </location>
</feature>
<keyword evidence="4 6" id="KW-0472">Membrane</keyword>
<feature type="transmembrane region" description="Helical" evidence="6">
    <location>
        <begin position="246"/>
        <end position="267"/>
    </location>
</feature>
<keyword evidence="2 6" id="KW-0812">Transmembrane</keyword>
<dbReference type="InterPro" id="IPR051533">
    <property type="entry name" value="WaaL-like"/>
</dbReference>
<dbReference type="InterPro" id="IPR007016">
    <property type="entry name" value="O-antigen_ligase-rel_domated"/>
</dbReference>
<feature type="transmembrane region" description="Helical" evidence="6">
    <location>
        <begin position="201"/>
        <end position="234"/>
    </location>
</feature>
<dbReference type="Proteomes" id="UP000265750">
    <property type="component" value="Unassembled WGS sequence"/>
</dbReference>
<feature type="transmembrane region" description="Helical" evidence="6">
    <location>
        <begin position="77"/>
        <end position="95"/>
    </location>
</feature>
<feature type="transmembrane region" description="Helical" evidence="6">
    <location>
        <begin position="132"/>
        <end position="153"/>
    </location>
</feature>
<evidence type="ECO:0000256" key="4">
    <source>
        <dbReference type="ARBA" id="ARBA00023136"/>
    </source>
</evidence>
<sequence length="432" mass="46833">MLRCTALWRTRRSGSVHPNATQGRPAMPFRLMYLAAYAAFILNLGDLFKIEAANALVKSLFLLAGALFLVGRELNPFALANLLIVTVMIFFLGSMTDYPDFQWSYLLNALNQYMLIYLLLSARPTAADRDTVLISAAWFAVACSVLGLMYQVAGLRTAFPVEFNTGQNRFSGSLNAAFLGGFAMSGMLASLLLTELGRPRYYILLLLNAGVMIATGARVALAVAVGVCGLAFLFSKRRTASQKITGIAAGVAAACVIGPIAYVRYAARMSGSGLSGREIMWPWLEELSARYPDFGIGFGHQYWSTPREIYILFSSMAAHNDYLRLLVELGHVGVWVFYILLVATVWYTKTIWGGRDPVPLFALAGFLAISITDNALATPTHFLLVLVGMFAACGTHRNEAAARPPAAPSRVRGAPRRFGATEGNLAGKAATP</sequence>
<proteinExistence type="predicted"/>
<keyword evidence="8" id="KW-0436">Ligase</keyword>
<feature type="transmembrane region" description="Helical" evidence="6">
    <location>
        <begin position="173"/>
        <end position="194"/>
    </location>
</feature>
<evidence type="ECO:0000256" key="2">
    <source>
        <dbReference type="ARBA" id="ARBA00022692"/>
    </source>
</evidence>
<evidence type="ECO:0000313" key="9">
    <source>
        <dbReference type="Proteomes" id="UP000265750"/>
    </source>
</evidence>
<feature type="compositionally biased region" description="Low complexity" evidence="5">
    <location>
        <begin position="401"/>
        <end position="412"/>
    </location>
</feature>
<feature type="transmembrane region" description="Helical" evidence="6">
    <location>
        <begin position="325"/>
        <end position="348"/>
    </location>
</feature>
<dbReference type="AlphaFoldDB" id="A0A3A1WFA3"/>
<gene>
    <name evidence="8" type="ORF">D3218_17015</name>
</gene>
<evidence type="ECO:0000256" key="6">
    <source>
        <dbReference type="SAM" id="Phobius"/>
    </source>
</evidence>
<reference evidence="9" key="1">
    <citation type="submission" date="2018-09" db="EMBL/GenBank/DDBJ databases">
        <authorList>
            <person name="Tuo L."/>
        </authorList>
    </citation>
    <scope>NUCLEOTIDE SEQUENCE [LARGE SCALE GENOMIC DNA]</scope>
    <source>
        <strain evidence="9">M2BS4Y-1</strain>
    </source>
</reference>
<dbReference type="Pfam" id="PF04932">
    <property type="entry name" value="Wzy_C"/>
    <property type="match status" value="1"/>
</dbReference>
<evidence type="ECO:0000256" key="5">
    <source>
        <dbReference type="SAM" id="MobiDB-lite"/>
    </source>
</evidence>
<evidence type="ECO:0000256" key="3">
    <source>
        <dbReference type="ARBA" id="ARBA00022989"/>
    </source>
</evidence>
<feature type="domain" description="O-antigen ligase-related" evidence="7">
    <location>
        <begin position="204"/>
        <end position="337"/>
    </location>
</feature>
<feature type="region of interest" description="Disordered" evidence="5">
    <location>
        <begin position="401"/>
        <end position="432"/>
    </location>
</feature>
<dbReference type="PANTHER" id="PTHR37422">
    <property type="entry name" value="TEICHURONIC ACID BIOSYNTHESIS PROTEIN TUAE"/>
    <property type="match status" value="1"/>
</dbReference>
<dbReference type="PANTHER" id="PTHR37422:SF17">
    <property type="entry name" value="O-ANTIGEN LIGASE"/>
    <property type="match status" value="1"/>
</dbReference>
<evidence type="ECO:0000259" key="7">
    <source>
        <dbReference type="Pfam" id="PF04932"/>
    </source>
</evidence>
<comment type="caution">
    <text evidence="8">The sequence shown here is derived from an EMBL/GenBank/DDBJ whole genome shotgun (WGS) entry which is preliminary data.</text>
</comment>
<accession>A0A3A1WFA3</accession>
<dbReference type="EMBL" id="QYRN01000010">
    <property type="protein sequence ID" value="RIX98440.1"/>
    <property type="molecule type" value="Genomic_DNA"/>
</dbReference>
<keyword evidence="3 6" id="KW-1133">Transmembrane helix</keyword>